<comment type="caution">
    <text evidence="4">The sequence shown here is derived from an EMBL/GenBank/DDBJ whole genome shotgun (WGS) entry which is preliminary data.</text>
</comment>
<evidence type="ECO:0000313" key="5">
    <source>
        <dbReference type="Proteomes" id="UP000614200"/>
    </source>
</evidence>
<proteinExistence type="predicted"/>
<dbReference type="InterPro" id="IPR010998">
    <property type="entry name" value="Integrase_recombinase_N"/>
</dbReference>
<protein>
    <submittedName>
        <fullName evidence="4">Site-specific integrase</fullName>
    </submittedName>
</protein>
<dbReference type="Proteomes" id="UP000614200">
    <property type="component" value="Unassembled WGS sequence"/>
</dbReference>
<dbReference type="PROSITE" id="PS51898">
    <property type="entry name" value="TYR_RECOMBINASE"/>
    <property type="match status" value="1"/>
</dbReference>
<dbReference type="SUPFAM" id="SSF56349">
    <property type="entry name" value="DNA breaking-rejoining enzymes"/>
    <property type="match status" value="1"/>
</dbReference>
<dbReference type="InterPro" id="IPR011010">
    <property type="entry name" value="DNA_brk_join_enz"/>
</dbReference>
<dbReference type="RefSeq" id="WP_194700528.1">
    <property type="nucleotide sequence ID" value="NZ_JADKNH010000002.1"/>
</dbReference>
<reference evidence="4 5" key="1">
    <citation type="submission" date="2020-11" db="EMBL/GenBank/DDBJ databases">
        <title>Fusibacter basophilias sp. nov.</title>
        <authorList>
            <person name="Qiu D."/>
        </authorList>
    </citation>
    <scope>NUCLEOTIDE SEQUENCE [LARGE SCALE GENOMIC DNA]</scope>
    <source>
        <strain evidence="4 5">Q10-2</strain>
    </source>
</reference>
<accession>A0ABR9ZP98</accession>
<keyword evidence="5" id="KW-1185">Reference proteome</keyword>
<evidence type="ECO:0000256" key="2">
    <source>
        <dbReference type="ARBA" id="ARBA00023172"/>
    </source>
</evidence>
<evidence type="ECO:0000259" key="3">
    <source>
        <dbReference type="PROSITE" id="PS51898"/>
    </source>
</evidence>
<feature type="domain" description="Tyr recombinase" evidence="3">
    <location>
        <begin position="173"/>
        <end position="390"/>
    </location>
</feature>
<dbReference type="Pfam" id="PF00589">
    <property type="entry name" value="Phage_integrase"/>
    <property type="match status" value="1"/>
</dbReference>
<organism evidence="4 5">
    <name type="scientific">Fusibacter ferrireducens</name>
    <dbReference type="NCBI Taxonomy" id="2785058"/>
    <lineage>
        <taxon>Bacteria</taxon>
        <taxon>Bacillati</taxon>
        <taxon>Bacillota</taxon>
        <taxon>Clostridia</taxon>
        <taxon>Eubacteriales</taxon>
        <taxon>Eubacteriales Family XII. Incertae Sedis</taxon>
        <taxon>Fusibacter</taxon>
    </lineage>
</organism>
<evidence type="ECO:0000313" key="4">
    <source>
        <dbReference type="EMBL" id="MBF4692293.1"/>
    </source>
</evidence>
<dbReference type="Gene3D" id="1.10.150.130">
    <property type="match status" value="1"/>
</dbReference>
<dbReference type="InterPro" id="IPR013762">
    <property type="entry name" value="Integrase-like_cat_sf"/>
</dbReference>
<sequence>MNSVVVVQNYDDAKKERYKDFLSNVGTDIEFEADSWNCDKLVRIASEYSSSYTLGFEGIPNKYKEMVKFFSVIRMLNGKSPKGIRAHIYDLGLFFKIIDVEYKNFHIEKCTHSTAIRYKEYLDNEYSSMATKSTKWSNVNNFLRTMQGFDGKKYKNPFDNNPYSYYKRYDDKYIPKNITEQLDVAFKDDTIDLRFRCIYWILRLIPSRIGEVVGMNIDCLKSFNGAYQLFIPTWKQNGGHREPIIRTIRLEYEGMAAYLIDLIKEQQACSKSIQKHMKEGEKDILFSYQEYVRYDESRCFFKNNYRTTKISPVNQFLKVICREKNITDSNGEIFKLSTHMLRHNGITDRLIQGFTIPQVAEMTGHHGSKMIYESYTHMDQNPEVILSKQKDVLGETDNYDKYIVFNGRILNMEEALEKKLLRNIRAHRVNGGICTDIIGCKSDMFSCLDCKHFAPDHENLNYFKGQVISWEKKIEHFENLPMVSQNARKNAKLFQGVVNKIIAVTGGDLVE</sequence>
<keyword evidence="1" id="KW-0238">DNA-binding</keyword>
<dbReference type="Gene3D" id="1.10.443.10">
    <property type="entry name" value="Intergrase catalytic core"/>
    <property type="match status" value="1"/>
</dbReference>
<dbReference type="InterPro" id="IPR002104">
    <property type="entry name" value="Integrase_catalytic"/>
</dbReference>
<dbReference type="EMBL" id="JADKNH010000002">
    <property type="protein sequence ID" value="MBF4692293.1"/>
    <property type="molecule type" value="Genomic_DNA"/>
</dbReference>
<evidence type="ECO:0000256" key="1">
    <source>
        <dbReference type="ARBA" id="ARBA00023125"/>
    </source>
</evidence>
<keyword evidence="2" id="KW-0233">DNA recombination</keyword>
<name>A0ABR9ZP98_9FIRM</name>
<gene>
    <name evidence="4" type="ORF">ISU02_04160</name>
</gene>